<reference evidence="2 3" key="1">
    <citation type="submission" date="2020-10" db="EMBL/GenBank/DDBJ databases">
        <title>Genome sequencing of Massilia sp. LPB0304.</title>
        <authorList>
            <person name="Kim J."/>
        </authorList>
    </citation>
    <scope>NUCLEOTIDE SEQUENCE [LARGE SCALE GENOMIC DNA]</scope>
    <source>
        <strain evidence="2 3">LPB0304</strain>
    </source>
</reference>
<dbReference type="EMBL" id="CP062941">
    <property type="protein sequence ID" value="QOL47966.1"/>
    <property type="molecule type" value="Genomic_DNA"/>
</dbReference>
<dbReference type="RefSeq" id="WP_193685019.1">
    <property type="nucleotide sequence ID" value="NZ_CP062941.1"/>
</dbReference>
<dbReference type="Proteomes" id="UP000593875">
    <property type="component" value="Chromosome"/>
</dbReference>
<keyword evidence="1" id="KW-0472">Membrane</keyword>
<proteinExistence type="predicted"/>
<gene>
    <name evidence="2" type="ORF">LPB04_13145</name>
</gene>
<feature type="transmembrane region" description="Helical" evidence="1">
    <location>
        <begin position="33"/>
        <end position="54"/>
    </location>
</feature>
<evidence type="ECO:0000256" key="1">
    <source>
        <dbReference type="SAM" id="Phobius"/>
    </source>
</evidence>
<protein>
    <recommendedName>
        <fullName evidence="4">Bacteriocin</fullName>
    </recommendedName>
</protein>
<keyword evidence="1" id="KW-0812">Transmembrane</keyword>
<dbReference type="KEGG" id="mlir:LPB04_13145"/>
<dbReference type="AlphaFoldDB" id="A0A7L9U1L8"/>
<accession>A0A7L9U1L8</accession>
<keyword evidence="1" id="KW-1133">Transmembrane helix</keyword>
<keyword evidence="3" id="KW-1185">Reference proteome</keyword>
<name>A0A7L9U1L8_9BURK</name>
<feature type="transmembrane region" description="Helical" evidence="1">
    <location>
        <begin position="60"/>
        <end position="84"/>
    </location>
</feature>
<evidence type="ECO:0008006" key="4">
    <source>
        <dbReference type="Google" id="ProtNLM"/>
    </source>
</evidence>
<evidence type="ECO:0000313" key="3">
    <source>
        <dbReference type="Proteomes" id="UP000593875"/>
    </source>
</evidence>
<sequence>MNDIMTSQESNSGVQDLTMDEVMNVSGAGPKQTAAALGLAGAIGATSFGGAAWGATTVGVAFAAAPITVIALAGLAGYAGYTLLINKNGDFLSFLT</sequence>
<evidence type="ECO:0000313" key="2">
    <source>
        <dbReference type="EMBL" id="QOL47966.1"/>
    </source>
</evidence>
<organism evidence="2 3">
    <name type="scientific">Massilia litorea</name>
    <dbReference type="NCBI Taxonomy" id="2769491"/>
    <lineage>
        <taxon>Bacteria</taxon>
        <taxon>Pseudomonadati</taxon>
        <taxon>Pseudomonadota</taxon>
        <taxon>Betaproteobacteria</taxon>
        <taxon>Burkholderiales</taxon>
        <taxon>Oxalobacteraceae</taxon>
        <taxon>Telluria group</taxon>
        <taxon>Massilia</taxon>
    </lineage>
</organism>